<evidence type="ECO:0000259" key="6">
    <source>
        <dbReference type="PROSITE" id="PS51900"/>
    </source>
</evidence>
<dbReference type="InterPro" id="IPR050090">
    <property type="entry name" value="Tyrosine_recombinase_XerCD"/>
</dbReference>
<dbReference type="InterPro" id="IPR002104">
    <property type="entry name" value="Integrase_catalytic"/>
</dbReference>
<gene>
    <name evidence="7" type="ORF">C4544_07355</name>
</gene>
<organism evidence="7 8">
    <name type="scientific">candidate division WS5 bacterium</name>
    <dbReference type="NCBI Taxonomy" id="2093353"/>
    <lineage>
        <taxon>Bacteria</taxon>
        <taxon>candidate division WS5</taxon>
    </lineage>
</organism>
<evidence type="ECO:0000256" key="4">
    <source>
        <dbReference type="PROSITE-ProRule" id="PRU01248"/>
    </source>
</evidence>
<dbReference type="GO" id="GO:0015074">
    <property type="term" value="P:DNA integration"/>
    <property type="evidence" value="ECO:0007669"/>
    <property type="project" value="InterPro"/>
</dbReference>
<dbReference type="Proteomes" id="UP000285655">
    <property type="component" value="Unassembled WGS sequence"/>
</dbReference>
<dbReference type="PANTHER" id="PTHR30349:SF64">
    <property type="entry name" value="PROPHAGE INTEGRASE INTD-RELATED"/>
    <property type="match status" value="1"/>
</dbReference>
<comment type="caution">
    <text evidence="7">The sequence shown here is derived from an EMBL/GenBank/DDBJ whole genome shotgun (WGS) entry which is preliminary data.</text>
</comment>
<dbReference type="PROSITE" id="PS51898">
    <property type="entry name" value="TYR_RECOMBINASE"/>
    <property type="match status" value="1"/>
</dbReference>
<proteinExistence type="inferred from homology"/>
<keyword evidence="3" id="KW-0233">DNA recombination</keyword>
<dbReference type="InterPro" id="IPR057084">
    <property type="entry name" value="Int_N"/>
</dbReference>
<accession>A0A419DA07</accession>
<dbReference type="Pfam" id="PF24624">
    <property type="entry name" value="Int_N"/>
    <property type="match status" value="1"/>
</dbReference>
<dbReference type="GO" id="GO:0006310">
    <property type="term" value="P:DNA recombination"/>
    <property type="evidence" value="ECO:0007669"/>
    <property type="project" value="UniProtKB-KW"/>
</dbReference>
<sequence length="395" mass="45700">MAKGIYKRGRIWWITYIGIDGKQYFESSKSSLRADAEYILACRRKDIGEGKEPVITRIPNYSLSQLSEKYLDFVKVQRSFDSKKIFIQQLVKEFGTILLKNFNLMMIEQYQSKRLFNGKKPATVNRVIATLKHMFTKAAEWEMITEDTYKKIKKVKFIPENNRRLRYLSKEEWRFLINAAESHLKPILITALNTGMRKGQILSLKWDNVDLKHGFILLDRTKNGARLELPINDTLKNTLQGITRRLDVSYVFYDQKTGRPFKDVKRSFSTALKRVETLKCPECSYQKTRIKSKDKAGNCPKCGIRLIVLRGIQDFHFHDLRHTFASHLVMAGIDITTIKELLGHKTLTMTLRYAHLAPSHKVKAVDILDRQICGGTLQLHDNSVNSAKKELTING</sequence>
<dbReference type="InterPro" id="IPR011010">
    <property type="entry name" value="DNA_brk_join_enz"/>
</dbReference>
<name>A0A419DA07_9BACT</name>
<dbReference type="SUPFAM" id="SSF56349">
    <property type="entry name" value="DNA breaking-rejoining enzymes"/>
    <property type="match status" value="1"/>
</dbReference>
<dbReference type="InterPro" id="IPR044068">
    <property type="entry name" value="CB"/>
</dbReference>
<reference evidence="7 8" key="1">
    <citation type="journal article" date="2017" name="ISME J.">
        <title>Energy and carbon metabolisms in a deep terrestrial subsurface fluid microbial community.</title>
        <authorList>
            <person name="Momper L."/>
            <person name="Jungbluth S.P."/>
            <person name="Lee M.D."/>
            <person name="Amend J.P."/>
        </authorList>
    </citation>
    <scope>NUCLEOTIDE SEQUENCE [LARGE SCALE GENOMIC DNA]</scope>
    <source>
        <strain evidence="7">SURF_29</strain>
    </source>
</reference>
<dbReference type="AlphaFoldDB" id="A0A419DA07"/>
<evidence type="ECO:0000313" key="8">
    <source>
        <dbReference type="Proteomes" id="UP000285655"/>
    </source>
</evidence>
<dbReference type="Gene3D" id="1.10.150.130">
    <property type="match status" value="1"/>
</dbReference>
<dbReference type="PROSITE" id="PS51900">
    <property type="entry name" value="CB"/>
    <property type="match status" value="1"/>
</dbReference>
<dbReference type="PANTHER" id="PTHR30349">
    <property type="entry name" value="PHAGE INTEGRASE-RELATED"/>
    <property type="match status" value="1"/>
</dbReference>
<dbReference type="Pfam" id="PF00589">
    <property type="entry name" value="Phage_integrase"/>
    <property type="match status" value="1"/>
</dbReference>
<dbReference type="CDD" id="cd00796">
    <property type="entry name" value="INT_Rci_Hp1_C"/>
    <property type="match status" value="1"/>
</dbReference>
<dbReference type="GO" id="GO:0003677">
    <property type="term" value="F:DNA binding"/>
    <property type="evidence" value="ECO:0007669"/>
    <property type="project" value="UniProtKB-UniRule"/>
</dbReference>
<evidence type="ECO:0000259" key="5">
    <source>
        <dbReference type="PROSITE" id="PS51898"/>
    </source>
</evidence>
<comment type="similarity">
    <text evidence="1">Belongs to the 'phage' integrase family.</text>
</comment>
<dbReference type="InterPro" id="IPR013762">
    <property type="entry name" value="Integrase-like_cat_sf"/>
</dbReference>
<feature type="domain" description="Core-binding (CB)" evidence="6">
    <location>
        <begin position="61"/>
        <end position="139"/>
    </location>
</feature>
<dbReference type="Gene3D" id="1.10.443.10">
    <property type="entry name" value="Intergrase catalytic core"/>
    <property type="match status" value="1"/>
</dbReference>
<dbReference type="EMBL" id="QZJW01000058">
    <property type="protein sequence ID" value="RJO59892.1"/>
    <property type="molecule type" value="Genomic_DNA"/>
</dbReference>
<keyword evidence="2 4" id="KW-0238">DNA-binding</keyword>
<feature type="domain" description="Tyr recombinase" evidence="5">
    <location>
        <begin position="163"/>
        <end position="366"/>
    </location>
</feature>
<protein>
    <submittedName>
        <fullName evidence="7">Site-specific integrase</fullName>
    </submittedName>
</protein>
<evidence type="ECO:0000256" key="2">
    <source>
        <dbReference type="ARBA" id="ARBA00023125"/>
    </source>
</evidence>
<evidence type="ECO:0000256" key="3">
    <source>
        <dbReference type="ARBA" id="ARBA00023172"/>
    </source>
</evidence>
<evidence type="ECO:0000256" key="1">
    <source>
        <dbReference type="ARBA" id="ARBA00008857"/>
    </source>
</evidence>
<dbReference type="InterPro" id="IPR010998">
    <property type="entry name" value="Integrase_recombinase_N"/>
</dbReference>
<evidence type="ECO:0000313" key="7">
    <source>
        <dbReference type="EMBL" id="RJO59892.1"/>
    </source>
</evidence>